<name>X1VY64_9ZZZZ</name>
<evidence type="ECO:0000313" key="1">
    <source>
        <dbReference type="EMBL" id="GAJ16995.1"/>
    </source>
</evidence>
<gene>
    <name evidence="1" type="ORF">S12H4_58013</name>
</gene>
<dbReference type="AlphaFoldDB" id="X1VY64"/>
<comment type="caution">
    <text evidence="1">The sequence shown here is derived from an EMBL/GenBank/DDBJ whole genome shotgun (WGS) entry which is preliminary data.</text>
</comment>
<proteinExistence type="predicted"/>
<feature type="non-terminal residue" evidence="1">
    <location>
        <position position="69"/>
    </location>
</feature>
<sequence length="69" mass="8314">MKTKKDVKKTIPLNKRSMKKAYKRIFKIFQKLKLKHIEAYIITRAVMEFFEKDAASHDYDISKAYLDMK</sequence>
<accession>X1VY64</accession>
<dbReference type="EMBL" id="BARW01037612">
    <property type="protein sequence ID" value="GAJ16995.1"/>
    <property type="molecule type" value="Genomic_DNA"/>
</dbReference>
<organism evidence="1">
    <name type="scientific">marine sediment metagenome</name>
    <dbReference type="NCBI Taxonomy" id="412755"/>
    <lineage>
        <taxon>unclassified sequences</taxon>
        <taxon>metagenomes</taxon>
        <taxon>ecological metagenomes</taxon>
    </lineage>
</organism>
<protein>
    <submittedName>
        <fullName evidence="1">Uncharacterized protein</fullName>
    </submittedName>
</protein>
<reference evidence="1" key="1">
    <citation type="journal article" date="2014" name="Front. Microbiol.">
        <title>High frequency of phylogenetically diverse reductive dehalogenase-homologous genes in deep subseafloor sedimentary metagenomes.</title>
        <authorList>
            <person name="Kawai M."/>
            <person name="Futagami T."/>
            <person name="Toyoda A."/>
            <person name="Takaki Y."/>
            <person name="Nishi S."/>
            <person name="Hori S."/>
            <person name="Arai W."/>
            <person name="Tsubouchi T."/>
            <person name="Morono Y."/>
            <person name="Uchiyama I."/>
            <person name="Ito T."/>
            <person name="Fujiyama A."/>
            <person name="Inagaki F."/>
            <person name="Takami H."/>
        </authorList>
    </citation>
    <scope>NUCLEOTIDE SEQUENCE</scope>
    <source>
        <strain evidence="1">Expedition CK06-06</strain>
    </source>
</reference>